<reference evidence="2 3" key="1">
    <citation type="submission" date="2019-09" db="EMBL/GenBank/DDBJ databases">
        <title>Draft genome of the ectomycorrhizal ascomycete Sphaerosporella brunnea.</title>
        <authorList>
            <consortium name="DOE Joint Genome Institute"/>
            <person name="Benucci G.M."/>
            <person name="Marozzi G."/>
            <person name="Antonielli L."/>
            <person name="Sanchez S."/>
            <person name="Marco P."/>
            <person name="Wang X."/>
            <person name="Falini L.B."/>
            <person name="Barry K."/>
            <person name="Haridas S."/>
            <person name="Lipzen A."/>
            <person name="Labutti K."/>
            <person name="Grigoriev I.V."/>
            <person name="Murat C."/>
            <person name="Martin F."/>
            <person name="Albertini E."/>
            <person name="Donnini D."/>
            <person name="Bonito G."/>
        </authorList>
    </citation>
    <scope>NUCLEOTIDE SEQUENCE [LARGE SCALE GENOMIC DNA]</scope>
    <source>
        <strain evidence="2 3">Sb_GMNB300</strain>
    </source>
</reference>
<evidence type="ECO:0000256" key="1">
    <source>
        <dbReference type="SAM" id="MobiDB-lite"/>
    </source>
</evidence>
<feature type="region of interest" description="Disordered" evidence="1">
    <location>
        <begin position="299"/>
        <end position="322"/>
    </location>
</feature>
<dbReference type="InParanoid" id="A0A5J5EHE2"/>
<feature type="region of interest" description="Disordered" evidence="1">
    <location>
        <begin position="73"/>
        <end position="92"/>
    </location>
</feature>
<dbReference type="Proteomes" id="UP000326924">
    <property type="component" value="Unassembled WGS sequence"/>
</dbReference>
<gene>
    <name evidence="2" type="ORF">FN846DRAFT_895126</name>
</gene>
<sequence length="322" mass="35520">MAFESPCVSPSPEATLYRQPAEAVGELTVPADTAFGTRRVVIQLPASSDWIMVGGLNATAGSCNTETQLLTASTSLPSERPGSEPYVPGNSSPSDSLRGHAVMCKFLCESAFFPENWPCYISGIAVQCNYAGQSLVSQPDSSLIFLHEKAPWLVFEMANPDSTFHTDRKVQPYLFGTEGLLRYAIVVTLYNHDTYKREVIDRRQQIQRTLLVMDEQPDLRRHMHDPDDGALLSYAGKIVFATVSVFASRTIRTPVGEHQRSMVSEVEAASIWPLSVHSVRCDHLERAAGNTGVYTAHPEHAILPSPESRNFGSYERDKATKT</sequence>
<dbReference type="EMBL" id="VXIS01000343">
    <property type="protein sequence ID" value="KAA8894389.1"/>
    <property type="molecule type" value="Genomic_DNA"/>
</dbReference>
<evidence type="ECO:0000313" key="2">
    <source>
        <dbReference type="EMBL" id="KAA8894389.1"/>
    </source>
</evidence>
<name>A0A5J5EHE2_9PEZI</name>
<evidence type="ECO:0000313" key="3">
    <source>
        <dbReference type="Proteomes" id="UP000326924"/>
    </source>
</evidence>
<dbReference type="AlphaFoldDB" id="A0A5J5EHE2"/>
<proteinExistence type="predicted"/>
<organism evidence="2 3">
    <name type="scientific">Sphaerosporella brunnea</name>
    <dbReference type="NCBI Taxonomy" id="1250544"/>
    <lineage>
        <taxon>Eukaryota</taxon>
        <taxon>Fungi</taxon>
        <taxon>Dikarya</taxon>
        <taxon>Ascomycota</taxon>
        <taxon>Pezizomycotina</taxon>
        <taxon>Pezizomycetes</taxon>
        <taxon>Pezizales</taxon>
        <taxon>Pyronemataceae</taxon>
        <taxon>Sphaerosporella</taxon>
    </lineage>
</organism>
<protein>
    <submittedName>
        <fullName evidence="2">Uncharacterized protein</fullName>
    </submittedName>
</protein>
<comment type="caution">
    <text evidence="2">The sequence shown here is derived from an EMBL/GenBank/DDBJ whole genome shotgun (WGS) entry which is preliminary data.</text>
</comment>
<keyword evidence="3" id="KW-1185">Reference proteome</keyword>
<accession>A0A5J5EHE2</accession>